<feature type="binding site" evidence="15">
    <location>
        <position position="259"/>
    </location>
    <ligand>
        <name>Fe cation</name>
        <dbReference type="ChEBI" id="CHEBI:24875"/>
        <label>2</label>
    </ligand>
</feature>
<dbReference type="SMR" id="A0A2I4EEW5"/>
<evidence type="ECO:0000313" key="18">
    <source>
        <dbReference type="RefSeq" id="XP_018817934.1"/>
    </source>
</evidence>
<sequence>MDVIKLNCFKTFQSLVSHSPPPMSAQRSPKFSMTSTLHSRSRRDKDSPSSPSQASVILARTMPPEKIEIFKSMEGWARNNIVTLLKPVNKSWQPQDFLPDPTSDGFFEQINELRKRTKDIPDEYLIVLAGDMITEEALPTYQAKINGTEIFHDVTGVDNTPWAIWARGWTAEENRHGDLLNKYLFLSGRVDMRQIEKTTQYLLGSGMDAGLGQNPYLFTIYTSFQERATFISHGNTARLAKRHGDPILAQICGTIASDEKRHEIAYTKIVEKLFELDPNETVVAFADMMRRKISMPACLMYDGEHNNLFSHFANVASRIGVYTARDYREILQHLVAKWNVEKLSGLSSEGREAQDFVCGLAQRMQRVEERVLALAEKASSIRFTWIAARQM</sequence>
<evidence type="ECO:0000256" key="9">
    <source>
        <dbReference type="ARBA" id="ARBA00022832"/>
    </source>
</evidence>
<evidence type="ECO:0000256" key="12">
    <source>
        <dbReference type="ARBA" id="ARBA00023004"/>
    </source>
</evidence>
<evidence type="ECO:0000256" key="8">
    <source>
        <dbReference type="ARBA" id="ARBA00022723"/>
    </source>
</evidence>
<accession>A0A2I4EEW5</accession>
<evidence type="ECO:0000256" key="4">
    <source>
        <dbReference type="ARBA" id="ARBA00008749"/>
    </source>
</evidence>
<dbReference type="SUPFAM" id="SSF47240">
    <property type="entry name" value="Ferritin-like"/>
    <property type="match status" value="1"/>
</dbReference>
<evidence type="ECO:0000313" key="17">
    <source>
        <dbReference type="Proteomes" id="UP000235220"/>
    </source>
</evidence>
<reference evidence="18" key="1">
    <citation type="submission" date="2025-08" db="UniProtKB">
        <authorList>
            <consortium name="RefSeq"/>
        </authorList>
    </citation>
    <scope>IDENTIFICATION</scope>
    <source>
        <tissue evidence="18">Leaves</tissue>
    </source>
</reference>
<dbReference type="Pfam" id="PF03405">
    <property type="entry name" value="FA_desaturase_2"/>
    <property type="match status" value="1"/>
</dbReference>
<evidence type="ECO:0000256" key="2">
    <source>
        <dbReference type="ARBA" id="ARBA00004229"/>
    </source>
</evidence>
<keyword evidence="13" id="KW-0443">Lipid metabolism</keyword>
<evidence type="ECO:0000256" key="16">
    <source>
        <dbReference type="SAM" id="MobiDB-lite"/>
    </source>
</evidence>
<comment type="cofactor">
    <cofactor evidence="15">
        <name>Fe cation</name>
        <dbReference type="ChEBI" id="CHEBI:24875"/>
    </cofactor>
    <text evidence="15">Binds 2 iron ions per subunit.</text>
</comment>
<dbReference type="Gene3D" id="1.10.620.20">
    <property type="entry name" value="Ribonucleotide Reductase, subunit A"/>
    <property type="match status" value="1"/>
</dbReference>
<dbReference type="PANTHER" id="PTHR31155">
    <property type="entry name" value="ACYL- ACYL-CARRIER-PROTEIN DESATURASE-RELATED"/>
    <property type="match status" value="1"/>
</dbReference>
<dbReference type="PIRSF" id="PIRSF000346">
    <property type="entry name" value="Dlt9_acylACP_des"/>
    <property type="match status" value="1"/>
</dbReference>
<dbReference type="PANTHER" id="PTHR31155:SF27">
    <property type="entry name" value="STEAROYL-[ACYL-CARRIER-PROTEIN] 9-DESATURASE 5, CHLOROPLASTIC"/>
    <property type="match status" value="1"/>
</dbReference>
<comment type="pathway">
    <text evidence="3">Lipid metabolism; fatty acid metabolism.</text>
</comment>
<comment type="similarity">
    <text evidence="4">Belongs to the fatty acid desaturase type 2 family.</text>
</comment>
<keyword evidence="5" id="KW-0444">Lipid biosynthesis</keyword>
<dbReference type="GO" id="GO:0045300">
    <property type="term" value="F:stearoyl-[ACP] desaturase activity"/>
    <property type="evidence" value="ECO:0000318"/>
    <property type="project" value="GO_Central"/>
</dbReference>
<feature type="region of interest" description="Disordered" evidence="16">
    <location>
        <begin position="17"/>
        <end position="58"/>
    </location>
</feature>
<dbReference type="FunFam" id="1.10.620.20:FF:000002">
    <property type="entry name" value="Stearoyl-[acyl-carrier-protein] 9-desaturase, chloroplastic"/>
    <property type="match status" value="1"/>
</dbReference>
<feature type="binding site" evidence="15">
    <location>
        <position position="173"/>
    </location>
    <ligand>
        <name>Fe cation</name>
        <dbReference type="ChEBI" id="CHEBI:24875"/>
        <label>1</label>
    </ligand>
</feature>
<keyword evidence="12 15" id="KW-0408">Iron</keyword>
<keyword evidence="6" id="KW-0150">Chloroplast</keyword>
<comment type="subcellular location">
    <subcellularLocation>
        <location evidence="2">Plastid</location>
        <location evidence="2">Chloroplast</location>
    </subcellularLocation>
</comment>
<feature type="binding site" evidence="15">
    <location>
        <position position="262"/>
    </location>
    <ligand>
        <name>Fe cation</name>
        <dbReference type="ChEBI" id="CHEBI:24875"/>
        <label>2</label>
    </ligand>
</feature>
<comment type="cofactor">
    <cofactor evidence="1">
        <name>Fe(2+)</name>
        <dbReference type="ChEBI" id="CHEBI:29033"/>
    </cofactor>
</comment>
<dbReference type="AlphaFoldDB" id="A0A2I4EEW5"/>
<evidence type="ECO:0000256" key="6">
    <source>
        <dbReference type="ARBA" id="ARBA00022528"/>
    </source>
</evidence>
<evidence type="ECO:0000256" key="1">
    <source>
        <dbReference type="ARBA" id="ARBA00001954"/>
    </source>
</evidence>
<dbReference type="CDD" id="cd01050">
    <property type="entry name" value="Acyl_ACP_Desat"/>
    <property type="match status" value="1"/>
</dbReference>
<evidence type="ECO:0000256" key="14">
    <source>
        <dbReference type="ARBA" id="ARBA00023160"/>
    </source>
</evidence>
<feature type="binding site" evidence="15">
    <location>
        <position position="259"/>
    </location>
    <ligand>
        <name>Fe cation</name>
        <dbReference type="ChEBI" id="CHEBI:24875"/>
        <label>1</label>
    </ligand>
</feature>
<dbReference type="GO" id="GO:0009507">
    <property type="term" value="C:chloroplast"/>
    <property type="evidence" value="ECO:0007669"/>
    <property type="project" value="UniProtKB-SubCell"/>
</dbReference>
<feature type="binding site" evidence="15">
    <location>
        <position position="135"/>
    </location>
    <ligand>
        <name>Fe cation</name>
        <dbReference type="ChEBI" id="CHEBI:24875"/>
        <label>1</label>
    </ligand>
</feature>
<dbReference type="GO" id="GO:0006631">
    <property type="term" value="P:fatty acid metabolic process"/>
    <property type="evidence" value="ECO:0000318"/>
    <property type="project" value="GO_Central"/>
</dbReference>
<evidence type="ECO:0000256" key="3">
    <source>
        <dbReference type="ARBA" id="ARBA00004872"/>
    </source>
</evidence>
<evidence type="ECO:0000256" key="5">
    <source>
        <dbReference type="ARBA" id="ARBA00022516"/>
    </source>
</evidence>
<dbReference type="RefSeq" id="XP_018817934.1">
    <property type="nucleotide sequence ID" value="XM_018962389.2"/>
</dbReference>
<keyword evidence="11" id="KW-0560">Oxidoreductase</keyword>
<dbReference type="InterPro" id="IPR005067">
    <property type="entry name" value="Fatty_acid_desaturase-2"/>
</dbReference>
<evidence type="ECO:0000256" key="11">
    <source>
        <dbReference type="ARBA" id="ARBA00023002"/>
    </source>
</evidence>
<protein>
    <submittedName>
        <fullName evidence="18">Stearoyl-[acyl-carrier-protein] 9-desaturase, chloroplastic-like</fullName>
    </submittedName>
</protein>
<dbReference type="STRING" id="51240.A0A2I4EEW5"/>
<feature type="binding site" evidence="15">
    <location>
        <position position="226"/>
    </location>
    <ligand>
        <name>Fe cation</name>
        <dbReference type="ChEBI" id="CHEBI:24875"/>
        <label>2</label>
    </ligand>
</feature>
<dbReference type="GO" id="GO:0046872">
    <property type="term" value="F:metal ion binding"/>
    <property type="evidence" value="ECO:0007669"/>
    <property type="project" value="UniProtKB-KW"/>
</dbReference>
<dbReference type="Gramene" id="Jr05_01220_p1">
    <property type="protein sequence ID" value="cds.Jr05_01220_p1"/>
    <property type="gene ID" value="Jr05_01220"/>
</dbReference>
<dbReference type="OrthoDB" id="1924153at2759"/>
<evidence type="ECO:0000256" key="15">
    <source>
        <dbReference type="PIRSR" id="PIRSR000346-1"/>
    </source>
</evidence>
<dbReference type="GO" id="GO:0006633">
    <property type="term" value="P:fatty acid biosynthetic process"/>
    <property type="evidence" value="ECO:0007669"/>
    <property type="project" value="UniProtKB-KW"/>
</dbReference>
<organism evidence="17 18">
    <name type="scientific">Juglans regia</name>
    <name type="common">English walnut</name>
    <dbReference type="NCBI Taxonomy" id="51240"/>
    <lineage>
        <taxon>Eukaryota</taxon>
        <taxon>Viridiplantae</taxon>
        <taxon>Streptophyta</taxon>
        <taxon>Embryophyta</taxon>
        <taxon>Tracheophyta</taxon>
        <taxon>Spermatophyta</taxon>
        <taxon>Magnoliopsida</taxon>
        <taxon>eudicotyledons</taxon>
        <taxon>Gunneridae</taxon>
        <taxon>Pentapetalae</taxon>
        <taxon>rosids</taxon>
        <taxon>fabids</taxon>
        <taxon>Fagales</taxon>
        <taxon>Juglandaceae</taxon>
        <taxon>Juglans</taxon>
    </lineage>
</organism>
<keyword evidence="17" id="KW-1185">Reference proteome</keyword>
<keyword evidence="10" id="KW-0809">Transit peptide</keyword>
<name>A0A2I4EEW5_JUGRE</name>
<dbReference type="InterPro" id="IPR012348">
    <property type="entry name" value="RNR-like"/>
</dbReference>
<evidence type="ECO:0000256" key="13">
    <source>
        <dbReference type="ARBA" id="ARBA00023098"/>
    </source>
</evidence>
<keyword evidence="9" id="KW-0276">Fatty acid metabolism</keyword>
<evidence type="ECO:0000256" key="7">
    <source>
        <dbReference type="ARBA" id="ARBA00022640"/>
    </source>
</evidence>
<keyword evidence="7" id="KW-0934">Plastid</keyword>
<dbReference type="Proteomes" id="UP000235220">
    <property type="component" value="Chromosome 5"/>
</dbReference>
<feature type="compositionally biased region" description="Polar residues" evidence="16">
    <location>
        <begin position="25"/>
        <end position="38"/>
    </location>
</feature>
<dbReference type="InterPro" id="IPR009078">
    <property type="entry name" value="Ferritin-like_SF"/>
</dbReference>
<keyword evidence="14" id="KW-0275">Fatty acid biosynthesis</keyword>
<dbReference type="KEGG" id="jre:108988959"/>
<feature type="binding site" evidence="15">
    <location>
        <position position="173"/>
    </location>
    <ligand>
        <name>Fe cation</name>
        <dbReference type="ChEBI" id="CHEBI:24875"/>
        <label>2</label>
    </ligand>
</feature>
<feature type="binding site" evidence="15">
    <location>
        <position position="176"/>
    </location>
    <ligand>
        <name>Fe cation</name>
        <dbReference type="ChEBI" id="CHEBI:24875"/>
        <label>1</label>
    </ligand>
</feature>
<keyword evidence="8 15" id="KW-0479">Metal-binding</keyword>
<gene>
    <name evidence="18" type="primary">LOC108988959</name>
</gene>
<dbReference type="GeneID" id="108988959"/>
<evidence type="ECO:0000256" key="10">
    <source>
        <dbReference type="ARBA" id="ARBA00022946"/>
    </source>
</evidence>
<proteinExistence type="inferred from homology"/>